<dbReference type="EMBL" id="JACGWS010000004">
    <property type="protein sequence ID" value="MBC8754569.1"/>
    <property type="molecule type" value="Genomic_DNA"/>
</dbReference>
<feature type="transmembrane region" description="Helical" evidence="1">
    <location>
        <begin position="112"/>
        <end position="133"/>
    </location>
</feature>
<feature type="transmembrane region" description="Helical" evidence="1">
    <location>
        <begin position="177"/>
        <end position="198"/>
    </location>
</feature>
<keyword evidence="1" id="KW-0472">Membrane</keyword>
<keyword evidence="1" id="KW-0812">Transmembrane</keyword>
<keyword evidence="1" id="KW-1133">Transmembrane helix</keyword>
<feature type="transmembrane region" description="Helical" evidence="1">
    <location>
        <begin position="68"/>
        <end position="91"/>
    </location>
</feature>
<feature type="transmembrane region" description="Helical" evidence="1">
    <location>
        <begin position="21"/>
        <end position="48"/>
    </location>
</feature>
<dbReference type="RefSeq" id="WP_187561621.1">
    <property type="nucleotide sequence ID" value="NZ_JACGWS010000004.1"/>
</dbReference>
<feature type="transmembrane region" description="Helical" evidence="1">
    <location>
        <begin position="145"/>
        <end position="165"/>
    </location>
</feature>
<dbReference type="Proteomes" id="UP000619238">
    <property type="component" value="Unassembled WGS sequence"/>
</dbReference>
<comment type="caution">
    <text evidence="2">The sequence shown here is derived from an EMBL/GenBank/DDBJ whole genome shotgun (WGS) entry which is preliminary data.</text>
</comment>
<accession>A0ABR7Q7M8</accession>
<proteinExistence type="predicted"/>
<gene>
    <name evidence="2" type="ORF">H2O64_07780</name>
</gene>
<sequence>MESRKRIQLKPRLSIAKIGKPRFWTGIGLGVLNAIVFFMFIFFFFEIINIMKSAMGYDIPLQSEDALFFEQTFLFSTAIALGISAMIRYWFLQPAFHFHKTRKNLSLRIANYSLFVEFVTWYMVIVFIRQVLYNQSLLGTRIYEYYEWIFYIIPVYLFLTSWTEVSRYFKVWKWKFYVFIVSIVSLFLLSFINLSSYYRSETVFQKIYEEELFYLNSQIALAENNYQIEFDATTITTLKRVRTHELRSLLIATKNAFQKDEKVSMKQILLEKILIHNFKSTNFEFNGEFLYAYPIDVYSQLKKVAPNSDEAIELLNILEEFYQLTFFMGERLDTRGKSITFRHKVSILQDTFEKYRRRFTSPYRGVSLQIKVIAYRLQKQDVYKHPFVTELKENNFPPPIPLDTKYYDLYPELKYISE</sequence>
<protein>
    <recommendedName>
        <fullName evidence="4">Histidine kinase</fullName>
    </recommendedName>
</protein>
<reference evidence="2 3" key="1">
    <citation type="submission" date="2020-07" db="EMBL/GenBank/DDBJ databases">
        <title>Description of Kordia aestuariivivens sp. nov., isolated from a tidal flat.</title>
        <authorList>
            <person name="Park S."/>
            <person name="Yoon J.-H."/>
        </authorList>
    </citation>
    <scope>NUCLEOTIDE SEQUENCE [LARGE SCALE GENOMIC DNA]</scope>
    <source>
        <strain evidence="2 3">YSTF-M3</strain>
    </source>
</reference>
<organism evidence="2 3">
    <name type="scientific">Kordia aestuariivivens</name>
    <dbReference type="NCBI Taxonomy" id="2759037"/>
    <lineage>
        <taxon>Bacteria</taxon>
        <taxon>Pseudomonadati</taxon>
        <taxon>Bacteroidota</taxon>
        <taxon>Flavobacteriia</taxon>
        <taxon>Flavobacteriales</taxon>
        <taxon>Flavobacteriaceae</taxon>
        <taxon>Kordia</taxon>
    </lineage>
</organism>
<name>A0ABR7Q7M8_9FLAO</name>
<evidence type="ECO:0008006" key="4">
    <source>
        <dbReference type="Google" id="ProtNLM"/>
    </source>
</evidence>
<keyword evidence="3" id="KW-1185">Reference proteome</keyword>
<evidence type="ECO:0000313" key="3">
    <source>
        <dbReference type="Proteomes" id="UP000619238"/>
    </source>
</evidence>
<evidence type="ECO:0000313" key="2">
    <source>
        <dbReference type="EMBL" id="MBC8754569.1"/>
    </source>
</evidence>
<evidence type="ECO:0000256" key="1">
    <source>
        <dbReference type="SAM" id="Phobius"/>
    </source>
</evidence>